<keyword evidence="1" id="KW-1133">Transmembrane helix</keyword>
<keyword evidence="1" id="KW-0472">Membrane</keyword>
<protein>
    <submittedName>
        <fullName evidence="2">Uncharacterized protein</fullName>
    </submittedName>
</protein>
<accession>A0A1T4Y7Y4</accession>
<dbReference type="EMBL" id="FUYE01000008">
    <property type="protein sequence ID" value="SKA97826.1"/>
    <property type="molecule type" value="Genomic_DNA"/>
</dbReference>
<feature type="transmembrane region" description="Helical" evidence="1">
    <location>
        <begin position="44"/>
        <end position="63"/>
    </location>
</feature>
<keyword evidence="1" id="KW-0812">Transmembrane</keyword>
<evidence type="ECO:0000313" key="2">
    <source>
        <dbReference type="EMBL" id="SKA97826.1"/>
    </source>
</evidence>
<dbReference type="STRING" id="48467.SAMN02745166_02623"/>
<organism evidence="2 3">
    <name type="scientific">Prosthecobacter debontii</name>
    <dbReference type="NCBI Taxonomy" id="48467"/>
    <lineage>
        <taxon>Bacteria</taxon>
        <taxon>Pseudomonadati</taxon>
        <taxon>Verrucomicrobiota</taxon>
        <taxon>Verrucomicrobiia</taxon>
        <taxon>Verrucomicrobiales</taxon>
        <taxon>Verrucomicrobiaceae</taxon>
        <taxon>Prosthecobacter</taxon>
    </lineage>
</organism>
<gene>
    <name evidence="2" type="ORF">SAMN02745166_02623</name>
</gene>
<dbReference type="Proteomes" id="UP000190774">
    <property type="component" value="Unassembled WGS sequence"/>
</dbReference>
<dbReference type="AlphaFoldDB" id="A0A1T4Y7Y4"/>
<sequence length="117" mass="13470">MKNDPDAILFIAFAIVWGILALGSTLHVRSRPTPQEKKKWFDRWAIAAGVIFIGVVILLLISWKQYLSIPVWMVLVAGIIFLTIRNTYFCSTCDKRSRSNDWFGKSYHCPHCGNRLR</sequence>
<evidence type="ECO:0000313" key="3">
    <source>
        <dbReference type="Proteomes" id="UP000190774"/>
    </source>
</evidence>
<keyword evidence="3" id="KW-1185">Reference proteome</keyword>
<feature type="transmembrane region" description="Helical" evidence="1">
    <location>
        <begin position="6"/>
        <end position="23"/>
    </location>
</feature>
<proteinExistence type="predicted"/>
<dbReference type="OrthoDB" id="5825404at2"/>
<name>A0A1T4Y7Y4_9BACT</name>
<feature type="transmembrane region" description="Helical" evidence="1">
    <location>
        <begin position="69"/>
        <end position="88"/>
    </location>
</feature>
<reference evidence="3" key="1">
    <citation type="submission" date="2017-02" db="EMBL/GenBank/DDBJ databases">
        <authorList>
            <person name="Varghese N."/>
            <person name="Submissions S."/>
        </authorList>
    </citation>
    <scope>NUCLEOTIDE SEQUENCE [LARGE SCALE GENOMIC DNA]</scope>
    <source>
        <strain evidence="3">ATCC 700200</strain>
    </source>
</reference>
<dbReference type="RefSeq" id="WP_078813822.1">
    <property type="nucleotide sequence ID" value="NZ_FUYE01000008.1"/>
</dbReference>
<evidence type="ECO:0000256" key="1">
    <source>
        <dbReference type="SAM" id="Phobius"/>
    </source>
</evidence>